<evidence type="ECO:0000256" key="15">
    <source>
        <dbReference type="ARBA" id="ARBA00031083"/>
    </source>
</evidence>
<accession>A0A397HCZ6</accession>
<protein>
    <recommendedName>
        <fullName evidence="6">JmjC domain-containing histone demethylation protein 1</fullName>
        <ecNumber evidence="5">1.14.11.27</ecNumber>
    </recommendedName>
    <alternativeName>
        <fullName evidence="15">[Histone-H3]-lysine-36 demethylase 1</fullName>
    </alternativeName>
</protein>
<dbReference type="PROSITE" id="PS51184">
    <property type="entry name" value="JMJC"/>
    <property type="match status" value="1"/>
</dbReference>
<keyword evidence="13" id="KW-0804">Transcription</keyword>
<keyword evidence="7" id="KW-0479">Metal-binding</keyword>
<name>A0A397HCZ6_9GLOM</name>
<evidence type="ECO:0000256" key="1">
    <source>
        <dbReference type="ARBA" id="ARBA00001954"/>
    </source>
</evidence>
<dbReference type="GO" id="GO:0140680">
    <property type="term" value="F:histone H3K36me/H3K36me2 demethylase activity"/>
    <property type="evidence" value="ECO:0007669"/>
    <property type="project" value="UniProtKB-EC"/>
</dbReference>
<organism evidence="19 20">
    <name type="scientific">Diversispora epigaea</name>
    <dbReference type="NCBI Taxonomy" id="1348612"/>
    <lineage>
        <taxon>Eukaryota</taxon>
        <taxon>Fungi</taxon>
        <taxon>Fungi incertae sedis</taxon>
        <taxon>Mucoromycota</taxon>
        <taxon>Glomeromycotina</taxon>
        <taxon>Glomeromycetes</taxon>
        <taxon>Diversisporales</taxon>
        <taxon>Diversisporaceae</taxon>
        <taxon>Diversispora</taxon>
    </lineage>
</organism>
<dbReference type="GO" id="GO:0005634">
    <property type="term" value="C:nucleus"/>
    <property type="evidence" value="ECO:0007669"/>
    <property type="project" value="UniProtKB-SubCell"/>
</dbReference>
<dbReference type="AlphaFoldDB" id="A0A397HCZ6"/>
<evidence type="ECO:0000256" key="4">
    <source>
        <dbReference type="ARBA" id="ARBA00008037"/>
    </source>
</evidence>
<dbReference type="SUPFAM" id="SSF57903">
    <property type="entry name" value="FYVE/PHD zinc finger"/>
    <property type="match status" value="1"/>
</dbReference>
<dbReference type="SMART" id="SM00558">
    <property type="entry name" value="JmjC"/>
    <property type="match status" value="1"/>
</dbReference>
<feature type="compositionally biased region" description="Polar residues" evidence="17">
    <location>
        <begin position="674"/>
        <end position="692"/>
    </location>
</feature>
<dbReference type="OrthoDB" id="5876800at2759"/>
<evidence type="ECO:0000313" key="19">
    <source>
        <dbReference type="EMBL" id="RHZ59888.1"/>
    </source>
</evidence>
<evidence type="ECO:0000256" key="13">
    <source>
        <dbReference type="ARBA" id="ARBA00023163"/>
    </source>
</evidence>
<comment type="similarity">
    <text evidence="4">Belongs to the JHDM1 histone demethylase family.</text>
</comment>
<evidence type="ECO:0000256" key="17">
    <source>
        <dbReference type="SAM" id="MobiDB-lite"/>
    </source>
</evidence>
<dbReference type="PANTHER" id="PTHR23123">
    <property type="entry name" value="PHD/F-BOX CONTAINING PROTEIN"/>
    <property type="match status" value="1"/>
</dbReference>
<dbReference type="Gene3D" id="2.60.120.650">
    <property type="entry name" value="Cupin"/>
    <property type="match status" value="1"/>
</dbReference>
<reference evidence="19 20" key="1">
    <citation type="submission" date="2018-08" db="EMBL/GenBank/DDBJ databases">
        <title>Genome and evolution of the arbuscular mycorrhizal fungus Diversispora epigaea (formerly Glomus versiforme) and its bacterial endosymbionts.</title>
        <authorList>
            <person name="Sun X."/>
            <person name="Fei Z."/>
            <person name="Harrison M."/>
        </authorList>
    </citation>
    <scope>NUCLEOTIDE SEQUENCE [LARGE SCALE GENOMIC DNA]</scope>
    <source>
        <strain evidence="19 20">IT104</strain>
    </source>
</reference>
<dbReference type="STRING" id="1348612.A0A397HCZ6"/>
<dbReference type="InterPro" id="IPR041070">
    <property type="entry name" value="JHD"/>
</dbReference>
<feature type="domain" description="JmjC" evidence="18">
    <location>
        <begin position="212"/>
        <end position="369"/>
    </location>
</feature>
<keyword evidence="11" id="KW-0408">Iron</keyword>
<comment type="subcellular location">
    <subcellularLocation>
        <location evidence="3">Nucleus</location>
    </subcellularLocation>
</comment>
<evidence type="ECO:0000256" key="9">
    <source>
        <dbReference type="ARBA" id="ARBA00022964"/>
    </source>
</evidence>
<keyword evidence="9" id="KW-0223">Dioxygenase</keyword>
<evidence type="ECO:0000256" key="5">
    <source>
        <dbReference type="ARBA" id="ARBA00013246"/>
    </source>
</evidence>
<proteinExistence type="inferred from homology"/>
<dbReference type="Pfam" id="PF17811">
    <property type="entry name" value="JHD"/>
    <property type="match status" value="1"/>
</dbReference>
<keyword evidence="20" id="KW-1185">Reference proteome</keyword>
<comment type="caution">
    <text evidence="19">The sequence shown here is derived from an EMBL/GenBank/DDBJ whole genome shotgun (WGS) entry which is preliminary data.</text>
</comment>
<evidence type="ECO:0000256" key="16">
    <source>
        <dbReference type="ARBA" id="ARBA00047915"/>
    </source>
</evidence>
<dbReference type="EC" id="1.14.11.27" evidence="5"/>
<evidence type="ECO:0000256" key="11">
    <source>
        <dbReference type="ARBA" id="ARBA00023004"/>
    </source>
</evidence>
<keyword evidence="14" id="KW-0539">Nucleus</keyword>
<evidence type="ECO:0000256" key="6">
    <source>
        <dbReference type="ARBA" id="ARBA00015153"/>
    </source>
</evidence>
<evidence type="ECO:0000259" key="18">
    <source>
        <dbReference type="PROSITE" id="PS51184"/>
    </source>
</evidence>
<evidence type="ECO:0000256" key="7">
    <source>
        <dbReference type="ARBA" id="ARBA00022723"/>
    </source>
</evidence>
<keyword evidence="8" id="KW-0156">Chromatin regulator</keyword>
<evidence type="ECO:0000313" key="20">
    <source>
        <dbReference type="Proteomes" id="UP000266861"/>
    </source>
</evidence>
<dbReference type="InterPro" id="IPR003347">
    <property type="entry name" value="JmjC_dom"/>
</dbReference>
<evidence type="ECO:0000256" key="10">
    <source>
        <dbReference type="ARBA" id="ARBA00023002"/>
    </source>
</evidence>
<evidence type="ECO:0000256" key="2">
    <source>
        <dbReference type="ARBA" id="ARBA00003909"/>
    </source>
</evidence>
<evidence type="ECO:0000256" key="14">
    <source>
        <dbReference type="ARBA" id="ARBA00023242"/>
    </source>
</evidence>
<comment type="function">
    <text evidence="2">Histone demethylase that specifically demethylates 'Lys-36' of histone H3, thereby playing a central role in histone code.</text>
</comment>
<dbReference type="InterPro" id="IPR050690">
    <property type="entry name" value="JHDM1_Histone_Demethylase"/>
</dbReference>
<dbReference type="SUPFAM" id="SSF51197">
    <property type="entry name" value="Clavaminate synthase-like"/>
    <property type="match status" value="1"/>
</dbReference>
<evidence type="ECO:0000256" key="8">
    <source>
        <dbReference type="ARBA" id="ARBA00022853"/>
    </source>
</evidence>
<dbReference type="EMBL" id="PQFF01000327">
    <property type="protein sequence ID" value="RHZ59888.1"/>
    <property type="molecule type" value="Genomic_DNA"/>
</dbReference>
<keyword evidence="10" id="KW-0560">Oxidoreductase</keyword>
<dbReference type="Gene3D" id="1.20.58.1360">
    <property type="match status" value="1"/>
</dbReference>
<dbReference type="Proteomes" id="UP000266861">
    <property type="component" value="Unassembled WGS sequence"/>
</dbReference>
<comment type="catalytic activity">
    <reaction evidence="16">
        <text>N(6),N(6)-dimethyl-L-lysyl(36)-[histone H3] + 2 2-oxoglutarate + 2 O2 = L-lysyl(36)-[histone H3] + 2 formaldehyde + 2 succinate + 2 CO2</text>
        <dbReference type="Rhea" id="RHEA:42032"/>
        <dbReference type="Rhea" id="RHEA-COMP:9785"/>
        <dbReference type="Rhea" id="RHEA-COMP:9787"/>
        <dbReference type="ChEBI" id="CHEBI:15379"/>
        <dbReference type="ChEBI" id="CHEBI:16526"/>
        <dbReference type="ChEBI" id="CHEBI:16810"/>
        <dbReference type="ChEBI" id="CHEBI:16842"/>
        <dbReference type="ChEBI" id="CHEBI:29969"/>
        <dbReference type="ChEBI" id="CHEBI:30031"/>
        <dbReference type="ChEBI" id="CHEBI:61976"/>
        <dbReference type="EC" id="1.14.11.27"/>
    </reaction>
</comment>
<sequence length="692" mass="80013">MSKQSGSGTPHEKCPLCTNEPRSMPLWFQENTETWIKCDICLVWCHTSCLKLPPDECDRIDEYHCPECAKGHGPSTYKVRKSLREHSRVNYADLDNGLTGNPYKWKRVIDTKTFSRPKFPKIRGEHLTLDWVQWHGLEEPIFIEKPDGLDMKMPPRDITVSNIAEAVGYDTPVDVIDVSTQQEQPDWNMYKWAAYYDGPKHNQVLNVISLEISGTPLGDSIVRPRIVRELDWTDNVWPAEMKKLEYPKVQLYCLMSLKDSFTDFHIDFGGTSVFYHVLKGEKVFYFVRPTSPNLKRYARWISSPEQSMTFFADLAKDCYEVHLVAGNTMIIPTGWIHAVYTPEDSIVIGGNFLHGFNIGGQLAVYDIEKRTNVPLKYRFPYFEKMCWYAGKKYYEILKENPKCLSTWEEKGIVELAIFLSELSRKLDSDSETSSQERQIIKSNIPEEIHNHSKLARRLCRKINDHISNSRFGESEFDSVFIPDISKKSAKTKRNVIRLRDPNIGISKSTPPNNEILNNEILNNEIPNNEIPNNKIPNNELPNNEIPNIEIPNIEIPNIEIPNIEIPNIEIPNIEIPNIEIPNNELPKSTPSNNMNPPPPKNLRIRIVNRKRNRNTETKEQEKTNDDNIKVNIVNEIVEPVVKRRLDTDKKYNINNDLNNKHIQKNMILEKELFSPSTPRSDSTISSWNDTEM</sequence>
<gene>
    <name evidence="19" type="ORF">Glove_360g123</name>
</gene>
<feature type="region of interest" description="Disordered" evidence="17">
    <location>
        <begin position="671"/>
        <end position="692"/>
    </location>
</feature>
<dbReference type="InterPro" id="IPR011011">
    <property type="entry name" value="Znf_FYVE_PHD"/>
</dbReference>
<comment type="cofactor">
    <cofactor evidence="1">
        <name>Fe(2+)</name>
        <dbReference type="ChEBI" id="CHEBI:29033"/>
    </cofactor>
</comment>
<keyword evidence="12" id="KW-0805">Transcription regulation</keyword>
<evidence type="ECO:0000256" key="12">
    <source>
        <dbReference type="ARBA" id="ARBA00023015"/>
    </source>
</evidence>
<dbReference type="Pfam" id="PF02373">
    <property type="entry name" value="JmjC"/>
    <property type="match status" value="1"/>
</dbReference>
<dbReference type="GO" id="GO:0046872">
    <property type="term" value="F:metal ion binding"/>
    <property type="evidence" value="ECO:0007669"/>
    <property type="project" value="UniProtKB-KW"/>
</dbReference>
<evidence type="ECO:0000256" key="3">
    <source>
        <dbReference type="ARBA" id="ARBA00004123"/>
    </source>
</evidence>